<dbReference type="GO" id="GO:0006508">
    <property type="term" value="P:proteolysis"/>
    <property type="evidence" value="ECO:0007669"/>
    <property type="project" value="InterPro"/>
</dbReference>
<reference evidence="3 4" key="1">
    <citation type="submission" date="2017-06" db="EMBL/GenBank/DDBJ databases">
        <title>Comparative genomic analysis of Ambrosia Fusariam Clade fungi.</title>
        <authorList>
            <person name="Stajich J.E."/>
            <person name="Carrillo J."/>
            <person name="Kijimoto T."/>
            <person name="Eskalen A."/>
            <person name="O'Donnell K."/>
            <person name="Kasson M."/>
        </authorList>
    </citation>
    <scope>NUCLEOTIDE SEQUENCE [LARGE SCALE GENOMIC DNA]</scope>
    <source>
        <strain evidence="3">UCR3666</strain>
    </source>
</reference>
<dbReference type="EMBL" id="NKUJ01000082">
    <property type="protein sequence ID" value="RMJ14593.1"/>
    <property type="molecule type" value="Genomic_DNA"/>
</dbReference>
<evidence type="ECO:0000259" key="2">
    <source>
        <dbReference type="Pfam" id="PF05362"/>
    </source>
</evidence>
<dbReference type="InterPro" id="IPR008269">
    <property type="entry name" value="Lon_proteolytic"/>
</dbReference>
<sequence>MDPQTHNSGSNGIIVSDGAADETSSIRCRRGSLPPEGDAVPTCSVSGGRSQAEMDLELFGVGSQFDGKRKEKYHGHREKAVAARRAGCKTIIFPEDNMSDWLEDRPREGKEPTRFDWSRKVS</sequence>
<dbReference type="OrthoDB" id="5092178at2759"/>
<dbReference type="STRING" id="2010991.A0A3M2SAK0"/>
<evidence type="ECO:0000313" key="4">
    <source>
        <dbReference type="Proteomes" id="UP000277212"/>
    </source>
</evidence>
<evidence type="ECO:0000313" key="3">
    <source>
        <dbReference type="EMBL" id="RMJ14593.1"/>
    </source>
</evidence>
<name>A0A3M2SAK0_9HYPO</name>
<feature type="region of interest" description="Disordered" evidence="1">
    <location>
        <begin position="1"/>
        <end position="47"/>
    </location>
</feature>
<dbReference type="GO" id="GO:0004176">
    <property type="term" value="F:ATP-dependent peptidase activity"/>
    <property type="evidence" value="ECO:0007669"/>
    <property type="project" value="InterPro"/>
</dbReference>
<gene>
    <name evidence="3" type="ORF">CDV36_005748</name>
</gene>
<accession>A0A3M2SAK0</accession>
<feature type="compositionally biased region" description="Polar residues" evidence="1">
    <location>
        <begin position="1"/>
        <end position="13"/>
    </location>
</feature>
<comment type="caution">
    <text evidence="3">The sequence shown here is derived from an EMBL/GenBank/DDBJ whole genome shotgun (WGS) entry which is preliminary data.</text>
</comment>
<dbReference type="Proteomes" id="UP000277212">
    <property type="component" value="Unassembled WGS sequence"/>
</dbReference>
<feature type="region of interest" description="Disordered" evidence="1">
    <location>
        <begin position="103"/>
        <end position="122"/>
    </location>
</feature>
<proteinExistence type="predicted"/>
<keyword evidence="4" id="KW-1185">Reference proteome</keyword>
<evidence type="ECO:0000256" key="1">
    <source>
        <dbReference type="SAM" id="MobiDB-lite"/>
    </source>
</evidence>
<dbReference type="AlphaFoldDB" id="A0A3M2SAK0"/>
<dbReference type="GO" id="GO:0004252">
    <property type="term" value="F:serine-type endopeptidase activity"/>
    <property type="evidence" value="ECO:0007669"/>
    <property type="project" value="InterPro"/>
</dbReference>
<dbReference type="Pfam" id="PF05362">
    <property type="entry name" value="Lon_C"/>
    <property type="match status" value="1"/>
</dbReference>
<protein>
    <recommendedName>
        <fullName evidence="2">Lon proteolytic domain-containing protein</fullName>
    </recommendedName>
</protein>
<organism evidence="3 4">
    <name type="scientific">Fusarium kuroshium</name>
    <dbReference type="NCBI Taxonomy" id="2010991"/>
    <lineage>
        <taxon>Eukaryota</taxon>
        <taxon>Fungi</taxon>
        <taxon>Dikarya</taxon>
        <taxon>Ascomycota</taxon>
        <taxon>Pezizomycotina</taxon>
        <taxon>Sordariomycetes</taxon>
        <taxon>Hypocreomycetidae</taxon>
        <taxon>Hypocreales</taxon>
        <taxon>Nectriaceae</taxon>
        <taxon>Fusarium</taxon>
        <taxon>Fusarium solani species complex</taxon>
    </lineage>
</organism>
<feature type="domain" description="Lon proteolytic" evidence="2">
    <location>
        <begin position="75"/>
        <end position="114"/>
    </location>
</feature>